<dbReference type="InterPro" id="IPR036291">
    <property type="entry name" value="NAD(P)-bd_dom_sf"/>
</dbReference>
<keyword evidence="1" id="KW-0520">NAD</keyword>
<name>A0A8J2BLH3_9BACT</name>
<proteinExistence type="predicted"/>
<evidence type="ECO:0000256" key="1">
    <source>
        <dbReference type="ARBA" id="ARBA00023027"/>
    </source>
</evidence>
<dbReference type="Proteomes" id="UP000663859">
    <property type="component" value="Unassembled WGS sequence"/>
</dbReference>
<dbReference type="PANTHER" id="PTHR43574">
    <property type="entry name" value="EPIMERASE-RELATED"/>
    <property type="match status" value="1"/>
</dbReference>
<comment type="caution">
    <text evidence="2">The sequence shown here is derived from an EMBL/GenBank/DDBJ whole genome shotgun (WGS) entry which is preliminary data.</text>
</comment>
<accession>A0A8J2BLH3</accession>
<organism evidence="2 3">
    <name type="scientific">Candidatus Methylacidithermus pantelleriae</name>
    <dbReference type="NCBI Taxonomy" id="2744239"/>
    <lineage>
        <taxon>Bacteria</taxon>
        <taxon>Pseudomonadati</taxon>
        <taxon>Verrucomicrobiota</taxon>
        <taxon>Methylacidiphilae</taxon>
        <taxon>Methylacidiphilales</taxon>
        <taxon>Methylacidiphilaceae</taxon>
        <taxon>Candidatus Methylacidithermus</taxon>
    </lineage>
</organism>
<sequence length="106" mass="11860">MSSIPSDLPPAPYRVLNVGNGRPVGVLRLLEILEELTGRSARRVYLPPAPGDVPATWADIEPLERLTGFRPLTSLEEGLQQFVAWYEKEGRYLDIPDSDRSPSCFH</sequence>
<dbReference type="SUPFAM" id="SSF51735">
    <property type="entry name" value="NAD(P)-binding Rossmann-fold domains"/>
    <property type="match status" value="1"/>
</dbReference>
<dbReference type="EMBL" id="CAJNOB010000006">
    <property type="protein sequence ID" value="CAF0693435.1"/>
    <property type="molecule type" value="Genomic_DNA"/>
</dbReference>
<dbReference type="PRINTS" id="PR01713">
    <property type="entry name" value="NUCEPIMERASE"/>
</dbReference>
<gene>
    <name evidence="2" type="ORF">MPNT_140001</name>
</gene>
<dbReference type="AlphaFoldDB" id="A0A8J2BLH3"/>
<protein>
    <submittedName>
        <fullName evidence="2">Uncharacterized protein</fullName>
    </submittedName>
</protein>
<evidence type="ECO:0000313" key="2">
    <source>
        <dbReference type="EMBL" id="CAF0693435.1"/>
    </source>
</evidence>
<evidence type="ECO:0000313" key="3">
    <source>
        <dbReference type="Proteomes" id="UP000663859"/>
    </source>
</evidence>
<reference evidence="2" key="1">
    <citation type="submission" date="2021-02" db="EMBL/GenBank/DDBJ databases">
        <authorList>
            <person name="Cremers G."/>
            <person name="Picone N."/>
        </authorList>
    </citation>
    <scope>NUCLEOTIDE SEQUENCE</scope>
    <source>
        <strain evidence="2">PQ17</strain>
    </source>
</reference>
<keyword evidence="3" id="KW-1185">Reference proteome</keyword>
<dbReference type="Gene3D" id="3.90.25.10">
    <property type="entry name" value="UDP-galactose 4-epimerase, domain 1"/>
    <property type="match status" value="1"/>
</dbReference>